<keyword evidence="2" id="KW-0812">Transmembrane</keyword>
<sequence>MPAASSTATPVRVRTAAASTQPESLPPGAKKVKTVPGPTPTRPWSPPASAMGSGLGSGDSASEAVQPNVAAPAPDEAAGDNGSYTFQQFWAGGGNGELAIKVNVGSGNLFIKELLGAVAGPGVAPSASLVFNSQSVPSKGAAGGIWATDWDLTGLDITSTKVTFYDGTGEHWDFTGSGTSWTAPAGVNASLKKNSDGTWTVKYNRTGQKLQFNSSGWLTNHTDRNDVGSEYKYWKGGAADGLSGYILQSGPGVGQNFADGKDDLEFGYQTFADHPAALLASTTQVGASHNGLDTVEYARQPDNTLTSVNGHVLPSVNNYHRSGEQWTVTYDTQGHITQITTYPYAGTQPSSTPDRTIAFTYDSANRVTKVTQSRSGETSVVTAYAYSSAGTTVTDPRGNTITYDVDSKYRVTKVTDQLSQTRSLTYTANSDVATSTDGFSTGGGAGHVTTTSYDSNNNATKVALPTGAAAQAIYTSGTNCPAGTTGDAYQAKCTIDPSGNKRSATYDAAGNLTKSTDTTSGGTAESISYTRENGNGTVCGGAQGQVCTATDGNGKVTKYAYDHGNLATLTPPAPLGPTTYQYDERNRVTGVTDGNGHATTYTYDNFNNILTMKFANGQKITQVWNADGTLASKTDTRTGATITYSYNLLGKQTAQTVSTPSGSGISATVTMTYDANGNMLTSDATGSTLTYTYDKTNKVTQIREAGGTCPSSGNPAANSGCTLFKYDSNGQEIARIFPGGARQDTTRDASGRPTRITAKDGGGTVVADVGYAYSSSGADTDLIQTRTSYIEQGIPAGAVTTYSYDSKSRLTKAVEKSGSTTNASWAYAYDKSGNRTSQTRSGNTGSTSGSTTYTINAANQITSTSADTTTWTYDAAGELTRNGITGQTYTYGDRLEAATSGTTANTVFGPGNGTRLQAGTTGFLSTSAGLARSLNGTTAYNWPRDPNGTAISYNGTSPHYYVLDATGSVIGIFSGTGAWSGGYSYTPFGERRFTSTGSAVTSNTVRFANGYEDTVNIYKLGARYYDATLGSFTQFDPAGHEANPYAYASGNPVMLVDPSGQFSIANFVGGAVGGVVGGFVGTALCGTAAVFTAGLASVGCFIGAAVGGGLGGGIGGAITAGLSGGSLAGGAADGAVSGFALGAFGLLGGGLAGLAGAL</sequence>
<evidence type="ECO:0000256" key="2">
    <source>
        <dbReference type="SAM" id="Phobius"/>
    </source>
</evidence>
<feature type="transmembrane region" description="Helical" evidence="2">
    <location>
        <begin position="1098"/>
        <end position="1122"/>
    </location>
</feature>
<dbReference type="PANTHER" id="PTHR32305:SF15">
    <property type="entry name" value="PROTEIN RHSA-RELATED"/>
    <property type="match status" value="1"/>
</dbReference>
<keyword evidence="2" id="KW-1133">Transmembrane helix</keyword>
<dbReference type="Proteomes" id="UP000231586">
    <property type="component" value="Unassembled WGS sequence"/>
</dbReference>
<accession>A0A2M8W3L3</accession>
<evidence type="ECO:0000313" key="3">
    <source>
        <dbReference type="EMBL" id="PJI85532.1"/>
    </source>
</evidence>
<comment type="caution">
    <text evidence="3">The sequence shown here is derived from an EMBL/GenBank/DDBJ whole genome shotgun (WGS) entry which is preliminary data.</text>
</comment>
<dbReference type="NCBIfam" id="TIGR01643">
    <property type="entry name" value="YD_repeat_2x"/>
    <property type="match status" value="2"/>
</dbReference>
<feature type="transmembrane region" description="Helical" evidence="2">
    <location>
        <begin position="1067"/>
        <end position="1091"/>
    </location>
</feature>
<feature type="transmembrane region" description="Helical" evidence="2">
    <location>
        <begin position="1134"/>
        <end position="1157"/>
    </location>
</feature>
<gene>
    <name evidence="3" type="ORF">CLV34_2712</name>
</gene>
<keyword evidence="2" id="KW-0472">Membrane</keyword>
<dbReference type="PANTHER" id="PTHR32305">
    <property type="match status" value="1"/>
</dbReference>
<keyword evidence="4" id="KW-1185">Reference proteome</keyword>
<dbReference type="InterPro" id="IPR022385">
    <property type="entry name" value="Rhs_assc_core"/>
</dbReference>
<dbReference type="InterPro" id="IPR006530">
    <property type="entry name" value="YD"/>
</dbReference>
<organism evidence="3 4">
    <name type="scientific">Luteimicrobium subarcticum</name>
    <dbReference type="NCBI Taxonomy" id="620910"/>
    <lineage>
        <taxon>Bacteria</taxon>
        <taxon>Bacillati</taxon>
        <taxon>Actinomycetota</taxon>
        <taxon>Actinomycetes</taxon>
        <taxon>Micrococcales</taxon>
        <taxon>Luteimicrobium</taxon>
    </lineage>
</organism>
<reference evidence="3 4" key="1">
    <citation type="submission" date="2017-11" db="EMBL/GenBank/DDBJ databases">
        <title>Genomic Encyclopedia of Archaeal and Bacterial Type Strains, Phase II (KMG-II): From Individual Species to Whole Genera.</title>
        <authorList>
            <person name="Goeker M."/>
        </authorList>
    </citation>
    <scope>NUCLEOTIDE SEQUENCE [LARGE SCALE GENOMIC DNA]</scope>
    <source>
        <strain evidence="3 4">DSM 22413</strain>
    </source>
</reference>
<dbReference type="AlphaFoldDB" id="A0A2M8W3L3"/>
<feature type="region of interest" description="Disordered" evidence="1">
    <location>
        <begin position="1"/>
        <end position="66"/>
    </location>
</feature>
<feature type="compositionally biased region" description="Pro residues" evidence="1">
    <location>
        <begin position="37"/>
        <end position="46"/>
    </location>
</feature>
<evidence type="ECO:0000313" key="4">
    <source>
        <dbReference type="Proteomes" id="UP000231586"/>
    </source>
</evidence>
<evidence type="ECO:0000256" key="1">
    <source>
        <dbReference type="SAM" id="MobiDB-lite"/>
    </source>
</evidence>
<dbReference type="Pfam" id="PF05593">
    <property type="entry name" value="RHS_repeat"/>
    <property type="match status" value="2"/>
</dbReference>
<dbReference type="EMBL" id="PGTZ01000011">
    <property type="protein sequence ID" value="PJI85532.1"/>
    <property type="molecule type" value="Genomic_DNA"/>
</dbReference>
<proteinExistence type="predicted"/>
<dbReference type="InterPro" id="IPR050708">
    <property type="entry name" value="T6SS_VgrG/RHS"/>
</dbReference>
<feature type="compositionally biased region" description="Low complexity" evidence="1">
    <location>
        <begin position="1"/>
        <end position="20"/>
    </location>
</feature>
<name>A0A2M8W3L3_9MICO</name>
<dbReference type="InterPro" id="IPR031325">
    <property type="entry name" value="RHS_repeat"/>
</dbReference>
<dbReference type="NCBIfam" id="TIGR03696">
    <property type="entry name" value="Rhs_assc_core"/>
    <property type="match status" value="1"/>
</dbReference>
<protein>
    <submittedName>
        <fullName evidence="3">RHS repeat-associated protein</fullName>
    </submittedName>
</protein>
<dbReference type="Gene3D" id="2.180.10.10">
    <property type="entry name" value="RHS repeat-associated core"/>
    <property type="match status" value="2"/>
</dbReference>